<name>A0AAV5ERF0_ELECO</name>
<accession>A0AAV5ERF0</accession>
<reference evidence="2" key="1">
    <citation type="journal article" date="2018" name="DNA Res.">
        <title>Multiple hybrid de novo genome assembly of finger millet, an orphan allotetraploid crop.</title>
        <authorList>
            <person name="Hatakeyama M."/>
            <person name="Aluri S."/>
            <person name="Balachadran M.T."/>
            <person name="Sivarajan S.R."/>
            <person name="Patrignani A."/>
            <person name="Gruter S."/>
            <person name="Poveda L."/>
            <person name="Shimizu-Inatsugi R."/>
            <person name="Baeten J."/>
            <person name="Francoijs K.J."/>
            <person name="Nataraja K.N."/>
            <person name="Reddy Y.A.N."/>
            <person name="Phadnis S."/>
            <person name="Ravikumar R.L."/>
            <person name="Schlapbach R."/>
            <person name="Sreeman S.M."/>
            <person name="Shimizu K.K."/>
        </authorList>
    </citation>
    <scope>NUCLEOTIDE SEQUENCE</scope>
</reference>
<dbReference type="InterPro" id="IPR005174">
    <property type="entry name" value="KIB1-4_b-propeller"/>
</dbReference>
<keyword evidence="3" id="KW-1185">Reference proteome</keyword>
<evidence type="ECO:0000313" key="2">
    <source>
        <dbReference type="EMBL" id="GJN25191.1"/>
    </source>
</evidence>
<feature type="domain" description="KIB1-4 beta-propeller" evidence="1">
    <location>
        <begin position="130"/>
        <end position="389"/>
    </location>
</feature>
<dbReference type="PANTHER" id="PTHR33110:SF23">
    <property type="entry name" value="OS04G0316800 PROTEIN"/>
    <property type="match status" value="1"/>
</dbReference>
<organism evidence="2 3">
    <name type="scientific">Eleusine coracana subsp. coracana</name>
    <dbReference type="NCBI Taxonomy" id="191504"/>
    <lineage>
        <taxon>Eukaryota</taxon>
        <taxon>Viridiplantae</taxon>
        <taxon>Streptophyta</taxon>
        <taxon>Embryophyta</taxon>
        <taxon>Tracheophyta</taxon>
        <taxon>Spermatophyta</taxon>
        <taxon>Magnoliopsida</taxon>
        <taxon>Liliopsida</taxon>
        <taxon>Poales</taxon>
        <taxon>Poaceae</taxon>
        <taxon>PACMAD clade</taxon>
        <taxon>Chloridoideae</taxon>
        <taxon>Cynodonteae</taxon>
        <taxon>Eleusininae</taxon>
        <taxon>Eleusine</taxon>
    </lineage>
</organism>
<dbReference type="InterPro" id="IPR036047">
    <property type="entry name" value="F-box-like_dom_sf"/>
</dbReference>
<dbReference type="PANTHER" id="PTHR33110">
    <property type="entry name" value="F-BOX/KELCH-REPEAT PROTEIN-RELATED"/>
    <property type="match status" value="1"/>
</dbReference>
<dbReference type="Pfam" id="PF03478">
    <property type="entry name" value="Beta-prop_KIB1-4"/>
    <property type="match status" value="1"/>
</dbReference>
<protein>
    <recommendedName>
        <fullName evidence="1">KIB1-4 beta-propeller domain-containing protein</fullName>
    </recommendedName>
</protein>
<evidence type="ECO:0000313" key="3">
    <source>
        <dbReference type="Proteomes" id="UP001054889"/>
    </source>
</evidence>
<proteinExistence type="predicted"/>
<gene>
    <name evidence="2" type="primary">gb12989</name>
    <name evidence="2" type="ORF">PR202_gb12989</name>
</gene>
<dbReference type="AlphaFoldDB" id="A0AAV5ERF0"/>
<reference evidence="2" key="2">
    <citation type="submission" date="2021-12" db="EMBL/GenBank/DDBJ databases">
        <title>Resequencing data analysis of finger millet.</title>
        <authorList>
            <person name="Hatakeyama M."/>
            <person name="Aluri S."/>
            <person name="Balachadran M.T."/>
            <person name="Sivarajan S.R."/>
            <person name="Poveda L."/>
            <person name="Shimizu-Inatsugi R."/>
            <person name="Schlapbach R."/>
            <person name="Sreeman S.M."/>
            <person name="Shimizu K.K."/>
        </authorList>
    </citation>
    <scope>NUCLEOTIDE SEQUENCE</scope>
</reference>
<evidence type="ECO:0000259" key="1">
    <source>
        <dbReference type="Pfam" id="PF03478"/>
    </source>
</evidence>
<dbReference type="SUPFAM" id="SSF81383">
    <property type="entry name" value="F-box domain"/>
    <property type="match status" value="1"/>
</dbReference>
<comment type="caution">
    <text evidence="2">The sequence shown here is derived from an EMBL/GenBank/DDBJ whole genome shotgun (WGS) entry which is preliminary data.</text>
</comment>
<dbReference type="Proteomes" id="UP001054889">
    <property type="component" value="Unassembled WGS sequence"/>
</dbReference>
<dbReference type="EMBL" id="BQKI01000078">
    <property type="protein sequence ID" value="GJN25191.1"/>
    <property type="molecule type" value="Genomic_DNA"/>
</dbReference>
<dbReference type="Gene3D" id="1.20.1280.50">
    <property type="match status" value="1"/>
</dbReference>
<sequence>MTMRSALTTPVSPLSPVLLVISGFYLCLLLANDWSLAPAGEAFDGRLQKRSRLESDSGVSMWAGLQSDVLGVVLGFLPCLFDRGSMRSVCRHWRAVTNDHVLLSPRHPLLVLPKLRFSCLCSGATMTSSLRAWMPEEVVSSDIRFMGSFKGWLVGVTPSKDPGNRAFDGECFMVNLFSHKVALPILNSSNVVNFTTNGTYRMSFRRVVLSAPPDSGSKYIVVASSYDAVGQTLALWQPGMKSWHVCDGLAGPKDLAFYQGKLYVLQRFLVRLYAFELDEDEHGVIVSRVEHCVTTPLHNHRPINVGDVLSNLVVWRGKLLLIIRSTNPCGLTKIHSFEGDSIFIDSCSCNSFPAGLHDAVEGDLIYFVDQYNKYDNGLFNPSYDTFVYNMKDGTTRPFAVDLSSHNFGAPKRVNMLQLFVAK</sequence>